<accession>A0ABW6IBF3</accession>
<reference evidence="1 2" key="1">
    <citation type="submission" date="2024-10" db="EMBL/GenBank/DDBJ databases">
        <authorList>
            <person name="Ratan Roy A."/>
            <person name="Morales Sandoval P.H."/>
            <person name="De Los Santos Villalobos S."/>
            <person name="Chakraborty S."/>
            <person name="Mukherjee J."/>
        </authorList>
    </citation>
    <scope>NUCLEOTIDE SEQUENCE [LARGE SCALE GENOMIC DNA]</scope>
    <source>
        <strain evidence="1 2">S1</strain>
    </source>
</reference>
<dbReference type="Pfam" id="PF02620">
    <property type="entry name" value="YceD"/>
    <property type="match status" value="1"/>
</dbReference>
<comment type="caution">
    <text evidence="1">The sequence shown here is derived from an EMBL/GenBank/DDBJ whole genome shotgun (WGS) entry which is preliminary data.</text>
</comment>
<organism evidence="1 2">
    <name type="scientific">Almyronema epifaneia S1</name>
    <dbReference type="NCBI Taxonomy" id="2991925"/>
    <lineage>
        <taxon>Bacteria</taxon>
        <taxon>Bacillati</taxon>
        <taxon>Cyanobacteriota</taxon>
        <taxon>Cyanophyceae</taxon>
        <taxon>Nodosilineales</taxon>
        <taxon>Nodosilineaceae</taxon>
        <taxon>Almyronema</taxon>
        <taxon>Almyronema epifaneia</taxon>
    </lineage>
</organism>
<dbReference type="EMBL" id="JBHZOL010000024">
    <property type="protein sequence ID" value="MFE4105484.1"/>
    <property type="molecule type" value="Genomic_DNA"/>
</dbReference>
<dbReference type="RefSeq" id="WP_377962122.1">
    <property type="nucleotide sequence ID" value="NZ_JBHZOL010000024.1"/>
</dbReference>
<evidence type="ECO:0000313" key="1">
    <source>
        <dbReference type="EMBL" id="MFE4105484.1"/>
    </source>
</evidence>
<sequence length="170" mass="19684">MEAIYIPQLTKAPDKTLTFEFREHFDDLETLTPVKGELQITHHGNFLEVQAQAEAIKTLTCYRCLQNYNHRIVVEASELVWLEDIHDEAFPLEREVTLDDLVETLSPQGYFYPSEWLYQQLCLAMPQRQLCDRDCEGIPLTTEAAEVIVADERWSALAALKQQLPNFRAE</sequence>
<dbReference type="Proteomes" id="UP001600165">
    <property type="component" value="Unassembled WGS sequence"/>
</dbReference>
<proteinExistence type="predicted"/>
<protein>
    <submittedName>
        <fullName evidence="1">YceD family protein</fullName>
    </submittedName>
</protein>
<keyword evidence="2" id="KW-1185">Reference proteome</keyword>
<gene>
    <name evidence="1" type="ORF">ACFVKH_04285</name>
</gene>
<dbReference type="InterPro" id="IPR003772">
    <property type="entry name" value="YceD"/>
</dbReference>
<evidence type="ECO:0000313" key="2">
    <source>
        <dbReference type="Proteomes" id="UP001600165"/>
    </source>
</evidence>
<name>A0ABW6IBF3_9CYAN</name>